<evidence type="ECO:0000256" key="1">
    <source>
        <dbReference type="ARBA" id="ARBA00022729"/>
    </source>
</evidence>
<name>A0A2I8VQ12_9EURY</name>
<keyword evidence="3" id="KW-0472">Membrane</keyword>
<organism evidence="4 5">
    <name type="scientific">Salinigranum rubrum</name>
    <dbReference type="NCBI Taxonomy" id="755307"/>
    <lineage>
        <taxon>Archaea</taxon>
        <taxon>Methanobacteriati</taxon>
        <taxon>Methanobacteriota</taxon>
        <taxon>Stenosarchaea group</taxon>
        <taxon>Halobacteria</taxon>
        <taxon>Halobacteriales</taxon>
        <taxon>Haloferacaceae</taxon>
        <taxon>Salinigranum</taxon>
    </lineage>
</organism>
<proteinExistence type="predicted"/>
<dbReference type="Proteomes" id="UP000236584">
    <property type="component" value="Chromosome"/>
</dbReference>
<dbReference type="GO" id="GO:0005886">
    <property type="term" value="C:plasma membrane"/>
    <property type="evidence" value="ECO:0007669"/>
    <property type="project" value="UniProtKB-SubCell"/>
</dbReference>
<feature type="compositionally biased region" description="Pro residues" evidence="2">
    <location>
        <begin position="111"/>
        <end position="121"/>
    </location>
</feature>
<keyword evidence="3" id="KW-0812">Transmembrane</keyword>
<protein>
    <recommendedName>
        <fullName evidence="6">PGF-CTERM sorting domain-containing protein</fullName>
    </recommendedName>
</protein>
<feature type="transmembrane region" description="Helical" evidence="3">
    <location>
        <begin position="178"/>
        <end position="196"/>
    </location>
</feature>
<feature type="compositionally biased region" description="Low complexity" evidence="2">
    <location>
        <begin position="122"/>
        <end position="162"/>
    </location>
</feature>
<keyword evidence="5" id="KW-1185">Reference proteome</keyword>
<dbReference type="GO" id="GO:0030115">
    <property type="term" value="C:S-layer"/>
    <property type="evidence" value="ECO:0007669"/>
    <property type="project" value="UniProtKB-SubCell"/>
</dbReference>
<keyword evidence="3" id="KW-1133">Transmembrane helix</keyword>
<dbReference type="AlphaFoldDB" id="A0A2I8VQ12"/>
<evidence type="ECO:0000313" key="5">
    <source>
        <dbReference type="Proteomes" id="UP000236584"/>
    </source>
</evidence>
<dbReference type="KEGG" id="srub:C2R22_11585"/>
<feature type="region of interest" description="Disordered" evidence="2">
    <location>
        <begin position="94"/>
        <end position="179"/>
    </location>
</feature>
<feature type="compositionally biased region" description="Low complexity" evidence="2">
    <location>
        <begin position="94"/>
        <end position="110"/>
    </location>
</feature>
<feature type="compositionally biased region" description="Low complexity" evidence="2">
    <location>
        <begin position="170"/>
        <end position="179"/>
    </location>
</feature>
<keyword evidence="1" id="KW-0732">Signal</keyword>
<accession>A0A2I8VQ12</accession>
<dbReference type="NCBIfam" id="TIGR04126">
    <property type="entry name" value="PGF_CTERM"/>
    <property type="match status" value="1"/>
</dbReference>
<sequence>MTSVVVRNQNGANVTNGWEPTGEDLTVTVEYNFADADRLDLTVESPDGLDVTSRVTAIDRITRSGGSVTLDLSDEPVGTFEITVEGSDLDQATRTVTVRTGPRGTATPLPTATPTPEPSTPTPTDTPTATVTGPLTERPTETPTETTSPPTPTATETTTPTPTESPTPPETTATSTPGFGPGVALVALVVSFVVLGRRR</sequence>
<evidence type="ECO:0000256" key="2">
    <source>
        <dbReference type="SAM" id="MobiDB-lite"/>
    </source>
</evidence>
<dbReference type="InterPro" id="IPR026371">
    <property type="entry name" value="PGF_CTERM"/>
</dbReference>
<reference evidence="4 5" key="1">
    <citation type="submission" date="2018-01" db="EMBL/GenBank/DDBJ databases">
        <title>Complete genome sequence of Salinigranum rubrum GX10T, an extremely halophilic archaeon isolated from a marine solar saltern.</title>
        <authorList>
            <person name="Han S."/>
        </authorList>
    </citation>
    <scope>NUCLEOTIDE SEQUENCE [LARGE SCALE GENOMIC DNA]</scope>
    <source>
        <strain evidence="4 5">GX10</strain>
    </source>
</reference>
<evidence type="ECO:0000313" key="4">
    <source>
        <dbReference type="EMBL" id="AUV83964.1"/>
    </source>
</evidence>
<evidence type="ECO:0008006" key="6">
    <source>
        <dbReference type="Google" id="ProtNLM"/>
    </source>
</evidence>
<gene>
    <name evidence="4" type="ORF">C2R22_11585</name>
</gene>
<evidence type="ECO:0000256" key="3">
    <source>
        <dbReference type="SAM" id="Phobius"/>
    </source>
</evidence>
<dbReference type="EMBL" id="CP026309">
    <property type="protein sequence ID" value="AUV83964.1"/>
    <property type="molecule type" value="Genomic_DNA"/>
</dbReference>